<dbReference type="Proteomes" id="UP000054248">
    <property type="component" value="Unassembled WGS sequence"/>
</dbReference>
<keyword evidence="2" id="KW-1185">Reference proteome</keyword>
<evidence type="ECO:0000313" key="1">
    <source>
        <dbReference type="EMBL" id="KIO20329.1"/>
    </source>
</evidence>
<reference evidence="1 2" key="1">
    <citation type="submission" date="2014-04" db="EMBL/GenBank/DDBJ databases">
        <authorList>
            <consortium name="DOE Joint Genome Institute"/>
            <person name="Kuo A."/>
            <person name="Girlanda M."/>
            <person name="Perotto S."/>
            <person name="Kohler A."/>
            <person name="Nagy L.G."/>
            <person name="Floudas D."/>
            <person name="Copeland A."/>
            <person name="Barry K.W."/>
            <person name="Cichocki N."/>
            <person name="Veneault-Fourrey C."/>
            <person name="LaButti K."/>
            <person name="Lindquist E.A."/>
            <person name="Lipzen A."/>
            <person name="Lundell T."/>
            <person name="Morin E."/>
            <person name="Murat C."/>
            <person name="Sun H."/>
            <person name="Tunlid A."/>
            <person name="Henrissat B."/>
            <person name="Grigoriev I.V."/>
            <person name="Hibbett D.S."/>
            <person name="Martin F."/>
            <person name="Nordberg H.P."/>
            <person name="Cantor M.N."/>
            <person name="Hua S.X."/>
        </authorList>
    </citation>
    <scope>NUCLEOTIDE SEQUENCE [LARGE SCALE GENOMIC DNA]</scope>
    <source>
        <strain evidence="1 2">MUT 4182</strain>
    </source>
</reference>
<protein>
    <submittedName>
        <fullName evidence="1">Uncharacterized protein</fullName>
    </submittedName>
</protein>
<dbReference type="AlphaFoldDB" id="A0A0C3Q919"/>
<name>A0A0C3Q919_9AGAM</name>
<proteinExistence type="predicted"/>
<organism evidence="1 2">
    <name type="scientific">Tulasnella calospora MUT 4182</name>
    <dbReference type="NCBI Taxonomy" id="1051891"/>
    <lineage>
        <taxon>Eukaryota</taxon>
        <taxon>Fungi</taxon>
        <taxon>Dikarya</taxon>
        <taxon>Basidiomycota</taxon>
        <taxon>Agaricomycotina</taxon>
        <taxon>Agaricomycetes</taxon>
        <taxon>Cantharellales</taxon>
        <taxon>Tulasnellaceae</taxon>
        <taxon>Tulasnella</taxon>
    </lineage>
</organism>
<gene>
    <name evidence="1" type="ORF">M407DRAFT_137923</name>
</gene>
<evidence type="ECO:0000313" key="2">
    <source>
        <dbReference type="Proteomes" id="UP000054248"/>
    </source>
</evidence>
<dbReference type="EMBL" id="KN823178">
    <property type="protein sequence ID" value="KIO20329.1"/>
    <property type="molecule type" value="Genomic_DNA"/>
</dbReference>
<sequence>MPAVGLLQLSARASDQPAESWNGAILLSAVREMICGCLCFLCLCRSTMPHPNHYTTLYRPSPPPDHPCMPLLDRNYHHFALQAPFFIRIFIIVSISFTHRSSLPFGPRSHLLLSPPPLKSCMSHYHHHHLLLLSADH</sequence>
<accession>A0A0C3Q919</accession>
<reference evidence="2" key="2">
    <citation type="submission" date="2015-01" db="EMBL/GenBank/DDBJ databases">
        <title>Evolutionary Origins and Diversification of the Mycorrhizal Mutualists.</title>
        <authorList>
            <consortium name="DOE Joint Genome Institute"/>
            <consortium name="Mycorrhizal Genomics Consortium"/>
            <person name="Kohler A."/>
            <person name="Kuo A."/>
            <person name="Nagy L.G."/>
            <person name="Floudas D."/>
            <person name="Copeland A."/>
            <person name="Barry K.W."/>
            <person name="Cichocki N."/>
            <person name="Veneault-Fourrey C."/>
            <person name="LaButti K."/>
            <person name="Lindquist E.A."/>
            <person name="Lipzen A."/>
            <person name="Lundell T."/>
            <person name="Morin E."/>
            <person name="Murat C."/>
            <person name="Riley R."/>
            <person name="Ohm R."/>
            <person name="Sun H."/>
            <person name="Tunlid A."/>
            <person name="Henrissat B."/>
            <person name="Grigoriev I.V."/>
            <person name="Hibbett D.S."/>
            <person name="Martin F."/>
        </authorList>
    </citation>
    <scope>NUCLEOTIDE SEQUENCE [LARGE SCALE GENOMIC DNA]</scope>
    <source>
        <strain evidence="2">MUT 4182</strain>
    </source>
</reference>
<dbReference type="HOGENOM" id="CLU_1866612_0_0_1"/>